<keyword evidence="5" id="KW-1185">Reference proteome</keyword>
<feature type="domain" description="ELM2" evidence="3">
    <location>
        <begin position="101"/>
        <end position="118"/>
    </location>
</feature>
<proteinExistence type="predicted"/>
<evidence type="ECO:0000259" key="3">
    <source>
        <dbReference type="Pfam" id="PF01448"/>
    </source>
</evidence>
<keyword evidence="1" id="KW-0539">Nucleus</keyword>
<dbReference type="AlphaFoldDB" id="A0A401PSI6"/>
<dbReference type="STRING" id="75743.A0A401PSI6"/>
<feature type="region of interest" description="Disordered" evidence="2">
    <location>
        <begin position="61"/>
        <end position="127"/>
    </location>
</feature>
<dbReference type="Pfam" id="PF01448">
    <property type="entry name" value="ELM2"/>
    <property type="match status" value="1"/>
</dbReference>
<feature type="region of interest" description="Disordered" evidence="2">
    <location>
        <begin position="1"/>
        <end position="21"/>
    </location>
</feature>
<protein>
    <recommendedName>
        <fullName evidence="3">ELM2 domain-containing protein</fullName>
    </recommendedName>
</protein>
<dbReference type="OrthoDB" id="9930111at2759"/>
<evidence type="ECO:0000313" key="4">
    <source>
        <dbReference type="EMBL" id="GCB76099.1"/>
    </source>
</evidence>
<dbReference type="Proteomes" id="UP000288216">
    <property type="component" value="Unassembled WGS sequence"/>
</dbReference>
<dbReference type="InterPro" id="IPR000949">
    <property type="entry name" value="ELM2_dom"/>
</dbReference>
<organism evidence="4 5">
    <name type="scientific">Scyliorhinus torazame</name>
    <name type="common">Cloudy catshark</name>
    <name type="synonym">Catulus torazame</name>
    <dbReference type="NCBI Taxonomy" id="75743"/>
    <lineage>
        <taxon>Eukaryota</taxon>
        <taxon>Metazoa</taxon>
        <taxon>Chordata</taxon>
        <taxon>Craniata</taxon>
        <taxon>Vertebrata</taxon>
        <taxon>Chondrichthyes</taxon>
        <taxon>Elasmobranchii</taxon>
        <taxon>Galeomorphii</taxon>
        <taxon>Galeoidea</taxon>
        <taxon>Carcharhiniformes</taxon>
        <taxon>Scyliorhinidae</taxon>
        <taxon>Scyliorhinus</taxon>
    </lineage>
</organism>
<accession>A0A401PSI6</accession>
<reference evidence="4 5" key="1">
    <citation type="journal article" date="2018" name="Nat. Ecol. Evol.">
        <title>Shark genomes provide insights into elasmobranch evolution and the origin of vertebrates.</title>
        <authorList>
            <person name="Hara Y"/>
            <person name="Yamaguchi K"/>
            <person name="Onimaru K"/>
            <person name="Kadota M"/>
            <person name="Koyanagi M"/>
            <person name="Keeley SD"/>
            <person name="Tatsumi K"/>
            <person name="Tanaka K"/>
            <person name="Motone F"/>
            <person name="Kageyama Y"/>
            <person name="Nozu R"/>
            <person name="Adachi N"/>
            <person name="Nishimura O"/>
            <person name="Nakagawa R"/>
            <person name="Tanegashima C"/>
            <person name="Kiyatake I"/>
            <person name="Matsumoto R"/>
            <person name="Murakumo K"/>
            <person name="Nishida K"/>
            <person name="Terakita A"/>
            <person name="Kuratani S"/>
            <person name="Sato K"/>
            <person name="Hyodo S Kuraku.S."/>
        </authorList>
    </citation>
    <scope>NUCLEOTIDE SEQUENCE [LARGE SCALE GENOMIC DNA]</scope>
</reference>
<sequence length="127" mass="13724">AAAPPVNPHPRQRSFAVARPPFLPSPPRALHCFQLPSGRNFALHFKNKFFFLAMPGMMEKGSEYLGKGRSNGTKSPAGGASSNGHYSEESGSDDEHGDVGMRVGSDYQASIPEFNPGKKKISLNPLR</sequence>
<feature type="compositionally biased region" description="Polar residues" evidence="2">
    <location>
        <begin position="70"/>
        <end position="85"/>
    </location>
</feature>
<name>A0A401PSI6_SCYTO</name>
<evidence type="ECO:0000313" key="5">
    <source>
        <dbReference type="Proteomes" id="UP000288216"/>
    </source>
</evidence>
<dbReference type="EMBL" id="BFAA01011310">
    <property type="protein sequence ID" value="GCB76099.1"/>
    <property type="molecule type" value="Genomic_DNA"/>
</dbReference>
<comment type="caution">
    <text evidence="4">The sequence shown here is derived from an EMBL/GenBank/DDBJ whole genome shotgun (WGS) entry which is preliminary data.</text>
</comment>
<evidence type="ECO:0000256" key="2">
    <source>
        <dbReference type="SAM" id="MobiDB-lite"/>
    </source>
</evidence>
<gene>
    <name evidence="4" type="ORF">scyTo_0017423</name>
</gene>
<feature type="non-terminal residue" evidence="4">
    <location>
        <position position="1"/>
    </location>
</feature>
<evidence type="ECO:0000256" key="1">
    <source>
        <dbReference type="ARBA" id="ARBA00023242"/>
    </source>
</evidence>